<feature type="compositionally biased region" description="Basic and acidic residues" evidence="1">
    <location>
        <begin position="48"/>
        <end position="58"/>
    </location>
</feature>
<dbReference type="RefSeq" id="WP_134852643.1">
    <property type="nucleotide sequence ID" value="NZ_SPNC01000140.1"/>
</dbReference>
<feature type="non-terminal residue" evidence="3">
    <location>
        <position position="1"/>
    </location>
</feature>
<dbReference type="Pfam" id="PF13586">
    <property type="entry name" value="DDE_Tnp_1_2"/>
    <property type="match status" value="1"/>
</dbReference>
<comment type="caution">
    <text evidence="3">The sequence shown here is derived from an EMBL/GenBank/DDBJ whole genome shotgun (WGS) entry which is preliminary data.</text>
</comment>
<protein>
    <recommendedName>
        <fullName evidence="2">Transposase DDE domain-containing protein</fullName>
    </recommendedName>
</protein>
<gene>
    <name evidence="3" type="ORF">E4P47_08000</name>
</gene>
<dbReference type="InterPro" id="IPR025668">
    <property type="entry name" value="Tnp_DDE_dom"/>
</dbReference>
<keyword evidence="4" id="KW-1185">Reference proteome</keyword>
<name>A0A4Y8WNE9_9PORP</name>
<evidence type="ECO:0000313" key="3">
    <source>
        <dbReference type="EMBL" id="TFH94319.1"/>
    </source>
</evidence>
<feature type="domain" description="Transposase DDE" evidence="2">
    <location>
        <begin position="291"/>
        <end position="374"/>
    </location>
</feature>
<dbReference type="Proteomes" id="UP000297225">
    <property type="component" value="Unassembled WGS sequence"/>
</dbReference>
<proteinExistence type="predicted"/>
<organism evidence="3 4">
    <name type="scientific">Porphyromonas levii</name>
    <dbReference type="NCBI Taxonomy" id="28114"/>
    <lineage>
        <taxon>Bacteria</taxon>
        <taxon>Pseudomonadati</taxon>
        <taxon>Bacteroidota</taxon>
        <taxon>Bacteroidia</taxon>
        <taxon>Bacteroidales</taxon>
        <taxon>Porphyromonadaceae</taxon>
        <taxon>Porphyromonas</taxon>
    </lineage>
</organism>
<dbReference type="AlphaFoldDB" id="A0A4Y8WNE9"/>
<evidence type="ECO:0000256" key="1">
    <source>
        <dbReference type="SAM" id="MobiDB-lite"/>
    </source>
</evidence>
<accession>A0A4Y8WNE9</accession>
<feature type="region of interest" description="Disordered" evidence="1">
    <location>
        <begin position="48"/>
        <end position="84"/>
    </location>
</feature>
<evidence type="ECO:0000259" key="2">
    <source>
        <dbReference type="Pfam" id="PF13586"/>
    </source>
</evidence>
<sequence>YMQYFVGLTHFTTTPIFDASLFVTLRKRISIEDINEISLILLETEKNSTAKDEKRDSDGDNDTPSPCEEEKQSSTPEADEETHQGSMIVDATCCPVNIPYPTDLRIIYESIQKLCRIRLIYGKVSEKERQSITKLSAEAKRRYHAYTLRKKKPKGGLKSTLRHMLKLLEQCIKGFLNQFGTNSTALLDRLSNTTKRYIQTILKVYEQQSGKLYRGTKIAHRIVNIHQPHIRPIVRGKVGNPTEFGPKVNVSIVRSYAFIDQLSYEAFNEGQKLEEQIQLYRSRFGFLPHKVLADRIYLNKNNCQYMESKDIIPIGKRLGRPPKQEKTEAELKEMHQRNEVEGTFGTVKMRYGAARIRTRLPETTEVAVAMSFLAKNVITFLRELIRIILSLLFPSFFSPKLQIVRQYPACVSILQKKHIP</sequence>
<reference evidence="3 4" key="1">
    <citation type="submission" date="2019-03" db="EMBL/GenBank/DDBJ databases">
        <title>Porphyromonas levii Isolated from the Uterus of Dairy Cows.</title>
        <authorList>
            <person name="Francis A.M."/>
        </authorList>
    </citation>
    <scope>NUCLEOTIDE SEQUENCE [LARGE SCALE GENOMIC DNA]</scope>
    <source>
        <strain evidence="3 4">AF5678</strain>
    </source>
</reference>
<dbReference type="EMBL" id="SPNC01000140">
    <property type="protein sequence ID" value="TFH94319.1"/>
    <property type="molecule type" value="Genomic_DNA"/>
</dbReference>
<evidence type="ECO:0000313" key="4">
    <source>
        <dbReference type="Proteomes" id="UP000297225"/>
    </source>
</evidence>